<dbReference type="InterPro" id="IPR027417">
    <property type="entry name" value="P-loop_NTPase"/>
</dbReference>
<keyword evidence="2" id="KW-0547">Nucleotide-binding</keyword>
<reference evidence="8 9" key="1">
    <citation type="submission" date="2019-07" db="EMBL/GenBank/DDBJ databases">
        <title>The pathways for chlorine oxyanion respiration interact through the shared metabolite chlorate.</title>
        <authorList>
            <person name="Barnum T.P."/>
            <person name="Cheng Y."/>
            <person name="Hill K.A."/>
            <person name="Lucas L.N."/>
            <person name="Carlson H.K."/>
            <person name="Coates J.D."/>
        </authorList>
    </citation>
    <scope>NUCLEOTIDE SEQUENCE [LARGE SCALE GENOMIC DNA]</scope>
    <source>
        <strain evidence="8">BK-3</strain>
    </source>
</reference>
<evidence type="ECO:0000256" key="2">
    <source>
        <dbReference type="ARBA" id="ARBA00022741"/>
    </source>
</evidence>
<evidence type="ECO:0000256" key="6">
    <source>
        <dbReference type="ARBA" id="ARBA00023136"/>
    </source>
</evidence>
<dbReference type="NCBIfam" id="NF010061">
    <property type="entry name" value="PRK13538.1"/>
    <property type="match status" value="1"/>
</dbReference>
<sequence length="211" mass="23442">MLEVSGLACVRGDRKLFSDLSFTLAAGELLHLHGHNGSGKTTLMRTLCGLIKESEGEIRWNNESIHGLGEEFTREVVYIGHKNGIKDDLTGVENLRVCTALDGYPITEQQAWDALEKMGLRGHEDLPSRVLSQGQKRRVALARLLVNQSKLWILDEPFTALDVAAVDFLQSIIRAHINGGGMVILTTHQEVKITREQVKELQLGWKEAGHV</sequence>
<dbReference type="GO" id="GO:0022857">
    <property type="term" value="F:transmembrane transporter activity"/>
    <property type="evidence" value="ECO:0007669"/>
    <property type="project" value="InterPro"/>
</dbReference>
<protein>
    <submittedName>
        <fullName evidence="8">Cytochrome c biogenesis heme-transporting ATPase CcmA</fullName>
    </submittedName>
</protein>
<evidence type="ECO:0000259" key="7">
    <source>
        <dbReference type="PROSITE" id="PS50893"/>
    </source>
</evidence>
<evidence type="ECO:0000313" key="9">
    <source>
        <dbReference type="Proteomes" id="UP000317355"/>
    </source>
</evidence>
<keyword evidence="5" id="KW-1278">Translocase</keyword>
<dbReference type="SMART" id="SM00382">
    <property type="entry name" value="AAA"/>
    <property type="match status" value="1"/>
</dbReference>
<accession>A0A558DGJ3</accession>
<keyword evidence="6" id="KW-0472">Membrane</keyword>
<dbReference type="GO" id="GO:0017004">
    <property type="term" value="P:cytochrome complex assembly"/>
    <property type="evidence" value="ECO:0007669"/>
    <property type="project" value="UniProtKB-KW"/>
</dbReference>
<dbReference type="InterPro" id="IPR003439">
    <property type="entry name" value="ABC_transporter-like_ATP-bd"/>
</dbReference>
<dbReference type="Gene3D" id="3.40.50.300">
    <property type="entry name" value="P-loop containing nucleotide triphosphate hydrolases"/>
    <property type="match status" value="1"/>
</dbReference>
<evidence type="ECO:0000313" key="8">
    <source>
        <dbReference type="EMBL" id="TVT60144.1"/>
    </source>
</evidence>
<keyword evidence="1" id="KW-0813">Transport</keyword>
<dbReference type="InterPro" id="IPR017871">
    <property type="entry name" value="ABC_transporter-like_CS"/>
</dbReference>
<dbReference type="STRING" id="1543721.AAY24_10510"/>
<dbReference type="SUPFAM" id="SSF52540">
    <property type="entry name" value="P-loop containing nucleoside triphosphate hydrolases"/>
    <property type="match status" value="1"/>
</dbReference>
<dbReference type="GO" id="GO:0005524">
    <property type="term" value="F:ATP binding"/>
    <property type="evidence" value="ECO:0007669"/>
    <property type="project" value="UniProtKB-KW"/>
</dbReference>
<dbReference type="PANTHER" id="PTHR43499">
    <property type="entry name" value="ABC TRANSPORTER I FAMILY MEMBER 1"/>
    <property type="match status" value="1"/>
</dbReference>
<dbReference type="GO" id="GO:0016887">
    <property type="term" value="F:ATP hydrolysis activity"/>
    <property type="evidence" value="ECO:0007669"/>
    <property type="project" value="InterPro"/>
</dbReference>
<proteinExistence type="predicted"/>
<feature type="domain" description="ABC transporter" evidence="7">
    <location>
        <begin position="2"/>
        <end position="211"/>
    </location>
</feature>
<dbReference type="Proteomes" id="UP000317355">
    <property type="component" value="Unassembled WGS sequence"/>
</dbReference>
<evidence type="ECO:0000256" key="4">
    <source>
        <dbReference type="ARBA" id="ARBA00022840"/>
    </source>
</evidence>
<dbReference type="PANTHER" id="PTHR43499:SF1">
    <property type="entry name" value="ABC TRANSPORTER I FAMILY MEMBER 1"/>
    <property type="match status" value="1"/>
</dbReference>
<dbReference type="Pfam" id="PF00005">
    <property type="entry name" value="ABC_tran"/>
    <property type="match status" value="1"/>
</dbReference>
<gene>
    <name evidence="8" type="primary">ccmA</name>
    <name evidence="8" type="ORF">FHK82_00050</name>
</gene>
<comment type="caution">
    <text evidence="8">The sequence shown here is derived from an EMBL/GenBank/DDBJ whole genome shotgun (WGS) entry which is preliminary data.</text>
</comment>
<evidence type="ECO:0000256" key="1">
    <source>
        <dbReference type="ARBA" id="ARBA00022448"/>
    </source>
</evidence>
<name>A0A558DGJ3_9GAMM</name>
<dbReference type="InterPro" id="IPR003593">
    <property type="entry name" value="AAA+_ATPase"/>
</dbReference>
<dbReference type="InterPro" id="IPR005895">
    <property type="entry name" value="ABC_transptr_haem_export_CcmA"/>
</dbReference>
<keyword evidence="4" id="KW-0067">ATP-binding</keyword>
<keyword evidence="3" id="KW-0201">Cytochrome c-type biogenesis</keyword>
<dbReference type="AlphaFoldDB" id="A0A558DGJ3"/>
<evidence type="ECO:0000256" key="5">
    <source>
        <dbReference type="ARBA" id="ARBA00022967"/>
    </source>
</evidence>
<dbReference type="PROSITE" id="PS00211">
    <property type="entry name" value="ABC_TRANSPORTER_1"/>
    <property type="match status" value="1"/>
</dbReference>
<dbReference type="NCBIfam" id="TIGR01189">
    <property type="entry name" value="ccmA"/>
    <property type="match status" value="1"/>
</dbReference>
<organism evidence="8 9">
    <name type="scientific">Sedimenticola thiotaurini</name>
    <dbReference type="NCBI Taxonomy" id="1543721"/>
    <lineage>
        <taxon>Bacteria</taxon>
        <taxon>Pseudomonadati</taxon>
        <taxon>Pseudomonadota</taxon>
        <taxon>Gammaproteobacteria</taxon>
        <taxon>Chromatiales</taxon>
        <taxon>Sedimenticolaceae</taxon>
        <taxon>Sedimenticola</taxon>
    </lineage>
</organism>
<dbReference type="PROSITE" id="PS50893">
    <property type="entry name" value="ABC_TRANSPORTER_2"/>
    <property type="match status" value="1"/>
</dbReference>
<dbReference type="EMBL" id="VMRY01000001">
    <property type="protein sequence ID" value="TVT60144.1"/>
    <property type="molecule type" value="Genomic_DNA"/>
</dbReference>
<evidence type="ECO:0000256" key="3">
    <source>
        <dbReference type="ARBA" id="ARBA00022748"/>
    </source>
</evidence>